<gene>
    <name evidence="1" type="ORF">HanXRQr2_Chr09g0367211</name>
</gene>
<name>A0A9K3N6Z0_HELAN</name>
<dbReference type="Proteomes" id="UP000215914">
    <property type="component" value="Unassembled WGS sequence"/>
</dbReference>
<keyword evidence="2" id="KW-1185">Reference proteome</keyword>
<dbReference type="AlphaFoldDB" id="A0A9K3N6Z0"/>
<dbReference type="Gramene" id="mRNA:HanXRQr2_Chr09g0367211">
    <property type="protein sequence ID" value="mRNA:HanXRQr2_Chr09g0367211"/>
    <property type="gene ID" value="HanXRQr2_Chr09g0367211"/>
</dbReference>
<evidence type="ECO:0000313" key="2">
    <source>
        <dbReference type="Proteomes" id="UP000215914"/>
    </source>
</evidence>
<reference evidence="1" key="1">
    <citation type="journal article" date="2017" name="Nature">
        <title>The sunflower genome provides insights into oil metabolism, flowering and Asterid evolution.</title>
        <authorList>
            <person name="Badouin H."/>
            <person name="Gouzy J."/>
            <person name="Grassa C.J."/>
            <person name="Murat F."/>
            <person name="Staton S.E."/>
            <person name="Cottret L."/>
            <person name="Lelandais-Briere C."/>
            <person name="Owens G.L."/>
            <person name="Carrere S."/>
            <person name="Mayjonade B."/>
            <person name="Legrand L."/>
            <person name="Gill N."/>
            <person name="Kane N.C."/>
            <person name="Bowers J.E."/>
            <person name="Hubner S."/>
            <person name="Bellec A."/>
            <person name="Berard A."/>
            <person name="Berges H."/>
            <person name="Blanchet N."/>
            <person name="Boniface M.C."/>
            <person name="Brunel D."/>
            <person name="Catrice O."/>
            <person name="Chaidir N."/>
            <person name="Claudel C."/>
            <person name="Donnadieu C."/>
            <person name="Faraut T."/>
            <person name="Fievet G."/>
            <person name="Helmstetter N."/>
            <person name="King M."/>
            <person name="Knapp S.J."/>
            <person name="Lai Z."/>
            <person name="Le Paslier M.C."/>
            <person name="Lippi Y."/>
            <person name="Lorenzon L."/>
            <person name="Mandel J.R."/>
            <person name="Marage G."/>
            <person name="Marchand G."/>
            <person name="Marquand E."/>
            <person name="Bret-Mestries E."/>
            <person name="Morien E."/>
            <person name="Nambeesan S."/>
            <person name="Nguyen T."/>
            <person name="Pegot-Espagnet P."/>
            <person name="Pouilly N."/>
            <person name="Raftis F."/>
            <person name="Sallet E."/>
            <person name="Schiex T."/>
            <person name="Thomas J."/>
            <person name="Vandecasteele C."/>
            <person name="Vares D."/>
            <person name="Vear F."/>
            <person name="Vautrin S."/>
            <person name="Crespi M."/>
            <person name="Mangin B."/>
            <person name="Burke J.M."/>
            <person name="Salse J."/>
            <person name="Munos S."/>
            <person name="Vincourt P."/>
            <person name="Rieseberg L.H."/>
            <person name="Langlade N.B."/>
        </authorList>
    </citation>
    <scope>NUCLEOTIDE SEQUENCE</scope>
    <source>
        <tissue evidence="1">Leaves</tissue>
    </source>
</reference>
<organism evidence="1 2">
    <name type="scientific">Helianthus annuus</name>
    <name type="common">Common sunflower</name>
    <dbReference type="NCBI Taxonomy" id="4232"/>
    <lineage>
        <taxon>Eukaryota</taxon>
        <taxon>Viridiplantae</taxon>
        <taxon>Streptophyta</taxon>
        <taxon>Embryophyta</taxon>
        <taxon>Tracheophyta</taxon>
        <taxon>Spermatophyta</taxon>
        <taxon>Magnoliopsida</taxon>
        <taxon>eudicotyledons</taxon>
        <taxon>Gunneridae</taxon>
        <taxon>Pentapetalae</taxon>
        <taxon>asterids</taxon>
        <taxon>campanulids</taxon>
        <taxon>Asterales</taxon>
        <taxon>Asteraceae</taxon>
        <taxon>Asteroideae</taxon>
        <taxon>Heliantheae alliance</taxon>
        <taxon>Heliantheae</taxon>
        <taxon>Helianthus</taxon>
    </lineage>
</organism>
<dbReference type="EMBL" id="MNCJ02000324">
    <property type="protein sequence ID" value="KAF5789125.1"/>
    <property type="molecule type" value="Genomic_DNA"/>
</dbReference>
<evidence type="ECO:0000313" key="1">
    <source>
        <dbReference type="EMBL" id="KAF5789125.1"/>
    </source>
</evidence>
<proteinExistence type="predicted"/>
<accession>A0A9K3N6Z0</accession>
<sequence length="86" mass="9902">MTPLELCDNKQPRPIEFSSDLESIALPGANIDGELERDDGDWIIDLQNRRKKLKPNEYSSADCHDCLKLLQIGHVQTRFQQLIRPN</sequence>
<protein>
    <submittedName>
        <fullName evidence="1">Uncharacterized protein</fullName>
    </submittedName>
</protein>
<reference evidence="1" key="2">
    <citation type="submission" date="2020-06" db="EMBL/GenBank/DDBJ databases">
        <title>Helianthus annuus Genome sequencing and assembly Release 2.</title>
        <authorList>
            <person name="Gouzy J."/>
            <person name="Langlade N."/>
            <person name="Munos S."/>
        </authorList>
    </citation>
    <scope>NUCLEOTIDE SEQUENCE</scope>
    <source>
        <tissue evidence="1">Leaves</tissue>
    </source>
</reference>
<comment type="caution">
    <text evidence="1">The sequence shown here is derived from an EMBL/GenBank/DDBJ whole genome shotgun (WGS) entry which is preliminary data.</text>
</comment>